<feature type="signal peptide" evidence="1">
    <location>
        <begin position="1"/>
        <end position="19"/>
    </location>
</feature>
<protein>
    <submittedName>
        <fullName evidence="3">Putative neuraminidase</fullName>
    </submittedName>
</protein>
<evidence type="ECO:0000313" key="4">
    <source>
        <dbReference type="Proteomes" id="UP000588068"/>
    </source>
</evidence>
<feature type="chain" id="PRO_5032497871" evidence="1">
    <location>
        <begin position="20"/>
        <end position="365"/>
    </location>
</feature>
<dbReference type="InterPro" id="IPR011040">
    <property type="entry name" value="Sialidase"/>
</dbReference>
<organism evidence="3 4">
    <name type="scientific">Povalibacter uvarum</name>
    <dbReference type="NCBI Taxonomy" id="732238"/>
    <lineage>
        <taxon>Bacteria</taxon>
        <taxon>Pseudomonadati</taxon>
        <taxon>Pseudomonadota</taxon>
        <taxon>Gammaproteobacteria</taxon>
        <taxon>Steroidobacterales</taxon>
        <taxon>Steroidobacteraceae</taxon>
        <taxon>Povalibacter</taxon>
    </lineage>
</organism>
<sequence length="365" mass="40301">MSWKIAALGFVLAFTSLLAIPHPAVVSEEFIYDSGPYPSVHASTIVETRGGALLAAWFGGTNEKNPDVCIYVSRRVNGKWMPGVQVADGVAGADRYPTWNPVLFQPGKGPLMLFYKVGPSPQAWWGMLITSKDGGRTWSKPRRLPDGIFGPIKNKPVQFADGTILAPSSTEDDHGWHIHVERTRDLGKTWERSEALNDADQFNAIQPSVLIHKDGRLQLLSRTKEMVVVTNWSSDQGRTWSKSTSTGLFMPNSGSDAVTLADGRQLLVYNWRDRPAPAVAPVVENEESGPAATGTRADYGVRYPLNLSLSEDGVAWSMVATLEDQPLPHGYAYPAVIQTRDGRVHVTYTWNREKIKHVVLDPKRL</sequence>
<evidence type="ECO:0000256" key="1">
    <source>
        <dbReference type="SAM" id="SignalP"/>
    </source>
</evidence>
<evidence type="ECO:0000259" key="2">
    <source>
        <dbReference type="Pfam" id="PF13088"/>
    </source>
</evidence>
<dbReference type="Gene3D" id="2.120.10.10">
    <property type="match status" value="1"/>
</dbReference>
<dbReference type="RefSeq" id="WP_184335787.1">
    <property type="nucleotide sequence ID" value="NZ_JACHHZ010000007.1"/>
</dbReference>
<dbReference type="AlphaFoldDB" id="A0A841HU19"/>
<dbReference type="SUPFAM" id="SSF50939">
    <property type="entry name" value="Sialidases"/>
    <property type="match status" value="1"/>
</dbReference>
<dbReference type="InterPro" id="IPR036278">
    <property type="entry name" value="Sialidase_sf"/>
</dbReference>
<dbReference type="PANTHER" id="PTHR43752">
    <property type="entry name" value="BNR/ASP-BOX REPEAT FAMILY PROTEIN"/>
    <property type="match status" value="1"/>
</dbReference>
<keyword evidence="1" id="KW-0732">Signal</keyword>
<comment type="caution">
    <text evidence="3">The sequence shown here is derived from an EMBL/GenBank/DDBJ whole genome shotgun (WGS) entry which is preliminary data.</text>
</comment>
<dbReference type="CDD" id="cd15482">
    <property type="entry name" value="Sialidase_non-viral"/>
    <property type="match status" value="1"/>
</dbReference>
<proteinExistence type="predicted"/>
<accession>A0A841HU19</accession>
<reference evidence="3 4" key="1">
    <citation type="submission" date="2020-08" db="EMBL/GenBank/DDBJ databases">
        <title>Genomic Encyclopedia of Type Strains, Phase IV (KMG-IV): sequencing the most valuable type-strain genomes for metagenomic binning, comparative biology and taxonomic classification.</title>
        <authorList>
            <person name="Goeker M."/>
        </authorList>
    </citation>
    <scope>NUCLEOTIDE SEQUENCE [LARGE SCALE GENOMIC DNA]</scope>
    <source>
        <strain evidence="3 4">DSM 26723</strain>
    </source>
</reference>
<gene>
    <name evidence="3" type="ORF">HNQ60_005328</name>
</gene>
<dbReference type="Proteomes" id="UP000588068">
    <property type="component" value="Unassembled WGS sequence"/>
</dbReference>
<feature type="domain" description="Sialidase" evidence="2">
    <location>
        <begin position="51"/>
        <end position="346"/>
    </location>
</feature>
<evidence type="ECO:0000313" key="3">
    <source>
        <dbReference type="EMBL" id="MBB6096406.1"/>
    </source>
</evidence>
<keyword evidence="4" id="KW-1185">Reference proteome</keyword>
<dbReference type="PANTHER" id="PTHR43752:SF2">
    <property type="entry name" value="BNR_ASP-BOX REPEAT FAMILY PROTEIN"/>
    <property type="match status" value="1"/>
</dbReference>
<name>A0A841HU19_9GAMM</name>
<dbReference type="Pfam" id="PF13088">
    <property type="entry name" value="BNR_2"/>
    <property type="match status" value="1"/>
</dbReference>
<dbReference type="EMBL" id="JACHHZ010000007">
    <property type="protein sequence ID" value="MBB6096406.1"/>
    <property type="molecule type" value="Genomic_DNA"/>
</dbReference>